<dbReference type="EMBL" id="JAVDRL010000010">
    <property type="protein sequence ID" value="MDR6532731.1"/>
    <property type="molecule type" value="Genomic_DNA"/>
</dbReference>
<dbReference type="InterPro" id="IPR004622">
    <property type="entry name" value="DNA_pol_HolB"/>
</dbReference>
<dbReference type="Proteomes" id="UP001262754">
    <property type="component" value="Unassembled WGS sequence"/>
</dbReference>
<gene>
    <name evidence="1" type="ORF">J2800_003491</name>
</gene>
<dbReference type="InterPro" id="IPR050238">
    <property type="entry name" value="DNA_Rep/Repair_Clamp_Loader"/>
</dbReference>
<dbReference type="NCBIfam" id="NF005677">
    <property type="entry name" value="PRK07471.1"/>
    <property type="match status" value="1"/>
</dbReference>
<evidence type="ECO:0000313" key="2">
    <source>
        <dbReference type="Proteomes" id="UP001262754"/>
    </source>
</evidence>
<dbReference type="Gene3D" id="3.40.50.300">
    <property type="entry name" value="P-loop containing nucleotide triphosphate hydrolases"/>
    <property type="match status" value="1"/>
</dbReference>
<dbReference type="Pfam" id="PF13177">
    <property type="entry name" value="DNA_pol3_delta2"/>
    <property type="match status" value="1"/>
</dbReference>
<reference evidence="1 2" key="1">
    <citation type="submission" date="2023-07" db="EMBL/GenBank/DDBJ databases">
        <title>Sorghum-associated microbial communities from plants grown in Nebraska, USA.</title>
        <authorList>
            <person name="Schachtman D."/>
        </authorList>
    </citation>
    <scope>NUCLEOTIDE SEQUENCE [LARGE SCALE GENOMIC DNA]</scope>
    <source>
        <strain evidence="1 2">DS2154</strain>
    </source>
</reference>
<keyword evidence="1" id="KW-0808">Transferase</keyword>
<evidence type="ECO:0000313" key="1">
    <source>
        <dbReference type="EMBL" id="MDR6532731.1"/>
    </source>
</evidence>
<dbReference type="RefSeq" id="WP_056750727.1">
    <property type="nucleotide sequence ID" value="NZ_BMLD01000002.1"/>
</dbReference>
<accession>A0ABU1N2Q2</accession>
<proteinExistence type="predicted"/>
<comment type="caution">
    <text evidence="1">The sequence shown here is derived from an EMBL/GenBank/DDBJ whole genome shotgun (WGS) entry which is preliminary data.</text>
</comment>
<dbReference type="PANTHER" id="PTHR11669:SF8">
    <property type="entry name" value="DNA POLYMERASE III SUBUNIT DELTA"/>
    <property type="match status" value="1"/>
</dbReference>
<dbReference type="NCBIfam" id="TIGR00678">
    <property type="entry name" value="holB"/>
    <property type="match status" value="1"/>
</dbReference>
<sequence>MDAPPHPRDVFAIDGVEAAELAFLDALDRGRLHHAWLLTGPEGVGKATLAYRMARRLLGARPDPAFGALGSAPTDFVSRQVAARSHPDLMVLERATDDGKARKSIPVDEARLLPAFFANSPAVSPYRVAIIDAADDLNVNAANAVLKTLEEPPPRGVILLISHSPGRLLPTIRSRCRRLVVPAPELSKAAAMVEQRAGVSAHEADRLARMAKGAPGRALQLAAAGALEADDAAGEILRKLPDLDEGALLAMADTFKGAEGAARFELLFDRLGDQIHAMATGMAGERTPAGLDRWVAAWEKIVRAPGEAEAVNLDRADVFWTAIMDLRAAARAAM</sequence>
<organism evidence="1 2">
    <name type="scientific">Caulobacter rhizosphaerae</name>
    <dbReference type="NCBI Taxonomy" id="2010972"/>
    <lineage>
        <taxon>Bacteria</taxon>
        <taxon>Pseudomonadati</taxon>
        <taxon>Pseudomonadota</taxon>
        <taxon>Alphaproteobacteria</taxon>
        <taxon>Caulobacterales</taxon>
        <taxon>Caulobacteraceae</taxon>
        <taxon>Caulobacter</taxon>
    </lineage>
</organism>
<dbReference type="GO" id="GO:0003887">
    <property type="term" value="F:DNA-directed DNA polymerase activity"/>
    <property type="evidence" value="ECO:0007669"/>
    <property type="project" value="UniProtKB-EC"/>
</dbReference>
<dbReference type="EC" id="2.7.7.7" evidence="1"/>
<dbReference type="PANTHER" id="PTHR11669">
    <property type="entry name" value="REPLICATION FACTOR C / DNA POLYMERASE III GAMMA-TAU SUBUNIT"/>
    <property type="match status" value="1"/>
</dbReference>
<keyword evidence="1" id="KW-0548">Nucleotidyltransferase</keyword>
<dbReference type="InterPro" id="IPR027417">
    <property type="entry name" value="P-loop_NTPase"/>
</dbReference>
<dbReference type="SUPFAM" id="SSF52540">
    <property type="entry name" value="P-loop containing nucleoside triphosphate hydrolases"/>
    <property type="match status" value="1"/>
</dbReference>
<keyword evidence="2" id="KW-1185">Reference proteome</keyword>
<name>A0ABU1N2Q2_9CAUL</name>
<protein>
    <submittedName>
        <fullName evidence="1">DNA polymerase-3 subunit delta</fullName>
        <ecNumber evidence="1">2.7.7.7</ecNumber>
    </submittedName>
</protein>